<keyword evidence="3" id="KW-0808">Transferase</keyword>
<proteinExistence type="predicted"/>
<dbReference type="PROSITE" id="PS00107">
    <property type="entry name" value="PROTEIN_KINASE_ATP"/>
    <property type="match status" value="1"/>
</dbReference>
<dbReference type="GO" id="GO:0016301">
    <property type="term" value="F:kinase activity"/>
    <property type="evidence" value="ECO:0007669"/>
    <property type="project" value="UniProtKB-KW"/>
</dbReference>
<dbReference type="Proteomes" id="UP000812844">
    <property type="component" value="Unassembled WGS sequence"/>
</dbReference>
<dbReference type="RefSeq" id="WP_219081004.1">
    <property type="nucleotide sequence ID" value="NZ_JAHBBD010000007.1"/>
</dbReference>
<evidence type="ECO:0000256" key="4">
    <source>
        <dbReference type="ARBA" id="ARBA00022741"/>
    </source>
</evidence>
<dbReference type="EC" id="2.7.11.1" evidence="1"/>
<dbReference type="Pfam" id="PF00069">
    <property type="entry name" value="Pkinase"/>
    <property type="match status" value="1"/>
</dbReference>
<dbReference type="CDD" id="cd14014">
    <property type="entry name" value="STKc_PknB_like"/>
    <property type="match status" value="1"/>
</dbReference>
<dbReference type="PANTHER" id="PTHR43289:SF6">
    <property type="entry name" value="SERINE_THREONINE-PROTEIN KINASE NEKL-3"/>
    <property type="match status" value="1"/>
</dbReference>
<dbReference type="InterPro" id="IPR006597">
    <property type="entry name" value="Sel1-like"/>
</dbReference>
<evidence type="ECO:0000256" key="3">
    <source>
        <dbReference type="ARBA" id="ARBA00022679"/>
    </source>
</evidence>
<keyword evidence="6 7" id="KW-0067">ATP-binding</keyword>
<comment type="caution">
    <text evidence="10">The sequence shown here is derived from an EMBL/GenBank/DDBJ whole genome shotgun (WGS) entry which is preliminary data.</text>
</comment>
<reference evidence="10 11" key="1">
    <citation type="submission" date="2021-05" db="EMBL/GenBank/DDBJ databases">
        <title>Phylogenetic classification of ten novel species belonging to the genus Bifidobacterium comprising B. colchicus sp. nov., B. abeli sp. nov., B. bicoloris sp. nov., B. guerezis sp. nov., B. rosaliae sp. nov., B. santillanensis sp. nov., B. argentati sp. nov., B. amazzoni sp. nov., B. pluviali sp. nov., and B. pinnaculum sp. nov.</title>
        <authorList>
            <person name="Lugli G.A."/>
            <person name="Ruiz Garcia L."/>
            <person name="Margolles A."/>
            <person name="Ventura M."/>
        </authorList>
    </citation>
    <scope>NUCLEOTIDE SEQUENCE [LARGE SCALE GENOMIC DNA]</scope>
    <source>
        <strain evidence="10 11">6T3</strain>
    </source>
</reference>
<keyword evidence="2" id="KW-0723">Serine/threonine-protein kinase</keyword>
<evidence type="ECO:0000259" key="9">
    <source>
        <dbReference type="PROSITE" id="PS50011"/>
    </source>
</evidence>
<sequence>MTGTTAHANDRPTACYVPSNGPADGPANQPTTSNPHIVHVQRSAPTPPTAVMFDNRYLIVRRLGEGGMGRVMLARDTFLYDREVAIKQMRADLRDDEMFRRRFAREQRILALAGVTHHVPALYGIGTDAAGSPYYVMEYVRGHTLHELMHLDGGTPTFRPEDVRRLMVEVFEGLSEIHRLGFVHRDVKPSNIGIDESGCVRLMDFGIARSFGTDGDAMTVVGQQVGSGQYASPEQRRCEPVDDRSDVYSAGVLMFELLTGRMPRSETSGGLHPPRLVQTPSDLVPGMPSWADELCRLALRPRASERPSAAQMMERLRMVQPDVRTAGGPVPAFSVPVRHLPSNAGAGAAMRFLGNLYFRGGRCVARDHAAAGRWYARAAANGDCRALYNLGVVDLASRHPAEAQAVFRAVAESPNADASLKACARARM</sequence>
<dbReference type="SMART" id="SM00671">
    <property type="entry name" value="SEL1"/>
    <property type="match status" value="1"/>
</dbReference>
<organism evidence="10 11">
    <name type="scientific">Bifidobacterium phasiani</name>
    <dbReference type="NCBI Taxonomy" id="2834431"/>
    <lineage>
        <taxon>Bacteria</taxon>
        <taxon>Bacillati</taxon>
        <taxon>Actinomycetota</taxon>
        <taxon>Actinomycetes</taxon>
        <taxon>Bifidobacteriales</taxon>
        <taxon>Bifidobacteriaceae</taxon>
        <taxon>Bifidobacterium</taxon>
    </lineage>
</organism>
<keyword evidence="5 10" id="KW-0418">Kinase</keyword>
<evidence type="ECO:0000256" key="2">
    <source>
        <dbReference type="ARBA" id="ARBA00022527"/>
    </source>
</evidence>
<name>A0ABS6W804_9BIFI</name>
<evidence type="ECO:0000313" key="10">
    <source>
        <dbReference type="EMBL" id="MBW3082631.1"/>
    </source>
</evidence>
<evidence type="ECO:0000313" key="11">
    <source>
        <dbReference type="Proteomes" id="UP000812844"/>
    </source>
</evidence>
<dbReference type="InterPro" id="IPR000719">
    <property type="entry name" value="Prot_kinase_dom"/>
</dbReference>
<accession>A0ABS6W804</accession>
<feature type="binding site" evidence="7">
    <location>
        <position position="87"/>
    </location>
    <ligand>
        <name>ATP</name>
        <dbReference type="ChEBI" id="CHEBI:30616"/>
    </ligand>
</feature>
<evidence type="ECO:0000256" key="5">
    <source>
        <dbReference type="ARBA" id="ARBA00022777"/>
    </source>
</evidence>
<feature type="region of interest" description="Disordered" evidence="8">
    <location>
        <begin position="1"/>
        <end position="33"/>
    </location>
</feature>
<gene>
    <name evidence="10" type="ORF">KIH73_04430</name>
</gene>
<keyword evidence="11" id="KW-1185">Reference proteome</keyword>
<feature type="domain" description="Protein kinase" evidence="9">
    <location>
        <begin position="57"/>
        <end position="323"/>
    </location>
</feature>
<dbReference type="PROSITE" id="PS50011">
    <property type="entry name" value="PROTEIN_KINASE_DOM"/>
    <property type="match status" value="1"/>
</dbReference>
<protein>
    <recommendedName>
        <fullName evidence="1">non-specific serine/threonine protein kinase</fullName>
        <ecNumber evidence="1">2.7.11.1</ecNumber>
    </recommendedName>
</protein>
<evidence type="ECO:0000256" key="1">
    <source>
        <dbReference type="ARBA" id="ARBA00012513"/>
    </source>
</evidence>
<keyword evidence="4 7" id="KW-0547">Nucleotide-binding</keyword>
<dbReference type="InterPro" id="IPR017441">
    <property type="entry name" value="Protein_kinase_ATP_BS"/>
</dbReference>
<dbReference type="SMART" id="SM00220">
    <property type="entry name" value="S_TKc"/>
    <property type="match status" value="1"/>
</dbReference>
<evidence type="ECO:0000256" key="7">
    <source>
        <dbReference type="PROSITE-ProRule" id="PRU10141"/>
    </source>
</evidence>
<evidence type="ECO:0000256" key="6">
    <source>
        <dbReference type="ARBA" id="ARBA00022840"/>
    </source>
</evidence>
<dbReference type="EMBL" id="JAHBBD010000007">
    <property type="protein sequence ID" value="MBW3082631.1"/>
    <property type="molecule type" value="Genomic_DNA"/>
</dbReference>
<dbReference type="PANTHER" id="PTHR43289">
    <property type="entry name" value="MITOGEN-ACTIVATED PROTEIN KINASE KINASE KINASE 20-RELATED"/>
    <property type="match status" value="1"/>
</dbReference>
<evidence type="ECO:0000256" key="8">
    <source>
        <dbReference type="SAM" id="MobiDB-lite"/>
    </source>
</evidence>